<dbReference type="InterPro" id="IPR036322">
    <property type="entry name" value="WD40_repeat_dom_sf"/>
</dbReference>
<evidence type="ECO:0000256" key="1">
    <source>
        <dbReference type="ARBA" id="ARBA00004123"/>
    </source>
</evidence>
<keyword evidence="5 7" id="KW-0508">mRNA splicing</keyword>
<dbReference type="InterPro" id="IPR024977">
    <property type="entry name" value="Apc4-like_WD40_dom"/>
</dbReference>
<evidence type="ECO:0000256" key="8">
    <source>
        <dbReference type="SAM" id="Coils"/>
    </source>
</evidence>
<dbReference type="AlphaFoldDB" id="A0A8S2B1X8"/>
<dbReference type="InterPro" id="IPR015943">
    <property type="entry name" value="WD40/YVTN_repeat-like_dom_sf"/>
</dbReference>
<dbReference type="Pfam" id="PF11708">
    <property type="entry name" value="Slu7"/>
    <property type="match status" value="1"/>
</dbReference>
<accession>A0A8S2B1X8</accession>
<feature type="region of interest" description="Disordered" evidence="9">
    <location>
        <begin position="468"/>
        <end position="492"/>
    </location>
</feature>
<comment type="subunit">
    <text evidence="7">Associated with the spliceosome.</text>
</comment>
<dbReference type="PANTHER" id="PTHR12942">
    <property type="entry name" value="STEP II SPLICING FACTOR SLU7"/>
    <property type="match status" value="1"/>
</dbReference>
<dbReference type="Gene3D" id="2.130.10.10">
    <property type="entry name" value="YVTN repeat-like/Quinoprotein amine dehydrogenase"/>
    <property type="match status" value="1"/>
</dbReference>
<dbReference type="SUPFAM" id="SSF50978">
    <property type="entry name" value="WD40 repeat-like"/>
    <property type="match status" value="1"/>
</dbReference>
<organism evidence="12 13">
    <name type="scientific">Arabidopsis arenosa</name>
    <name type="common">Sand rock-cress</name>
    <name type="synonym">Cardaminopsis arenosa</name>
    <dbReference type="NCBI Taxonomy" id="38785"/>
    <lineage>
        <taxon>Eukaryota</taxon>
        <taxon>Viridiplantae</taxon>
        <taxon>Streptophyta</taxon>
        <taxon>Embryophyta</taxon>
        <taxon>Tracheophyta</taxon>
        <taxon>Spermatophyta</taxon>
        <taxon>Magnoliopsida</taxon>
        <taxon>eudicotyledons</taxon>
        <taxon>Gunneridae</taxon>
        <taxon>Pentapetalae</taxon>
        <taxon>rosids</taxon>
        <taxon>malvids</taxon>
        <taxon>Brassicales</taxon>
        <taxon>Brassicaceae</taxon>
        <taxon>Camelineae</taxon>
        <taxon>Arabidopsis</taxon>
    </lineage>
</organism>
<proteinExistence type="inferred from homology"/>
<keyword evidence="13" id="KW-1185">Reference proteome</keyword>
<evidence type="ECO:0000256" key="4">
    <source>
        <dbReference type="ARBA" id="ARBA00022728"/>
    </source>
</evidence>
<evidence type="ECO:0000256" key="9">
    <source>
        <dbReference type="SAM" id="MobiDB-lite"/>
    </source>
</evidence>
<dbReference type="GO" id="GO:0030628">
    <property type="term" value="F:pre-mRNA 3'-splice site binding"/>
    <property type="evidence" value="ECO:0007669"/>
    <property type="project" value="UniProtKB-UniRule"/>
</dbReference>
<evidence type="ECO:0000256" key="7">
    <source>
        <dbReference type="RuleBase" id="RU367071"/>
    </source>
</evidence>
<dbReference type="InterPro" id="IPR021715">
    <property type="entry name" value="Slu7_dom"/>
</dbReference>
<comment type="function">
    <text evidence="7">Involved in pre-mRNA splicing.</text>
</comment>
<protein>
    <recommendedName>
        <fullName evidence="7">Pre-mRNA-splicing factor SLU7</fullName>
    </recommendedName>
</protein>
<evidence type="ECO:0000256" key="6">
    <source>
        <dbReference type="ARBA" id="ARBA00023242"/>
    </source>
</evidence>
<feature type="domain" description="Anaphase-promoting complex subunit 4-like WD40" evidence="11">
    <location>
        <begin position="31"/>
        <end position="119"/>
    </location>
</feature>
<reference evidence="12" key="1">
    <citation type="submission" date="2021-01" db="EMBL/GenBank/DDBJ databases">
        <authorList>
            <person name="Bezrukov I."/>
        </authorList>
    </citation>
    <scope>NUCLEOTIDE SEQUENCE</scope>
</reference>
<gene>
    <name evidence="12" type="ORF">AARE701A_LOCUS18833</name>
</gene>
<dbReference type="PANTHER" id="PTHR12942:SF2">
    <property type="entry name" value="PRE-MRNA-SPLICING FACTOR SLU7"/>
    <property type="match status" value="1"/>
</dbReference>
<dbReference type="EMBL" id="LR999457">
    <property type="protein sequence ID" value="CAE6184504.1"/>
    <property type="molecule type" value="Genomic_DNA"/>
</dbReference>
<dbReference type="Proteomes" id="UP000682877">
    <property type="component" value="Chromosome 7"/>
</dbReference>
<evidence type="ECO:0000313" key="12">
    <source>
        <dbReference type="EMBL" id="CAE6184504.1"/>
    </source>
</evidence>
<keyword evidence="6 7" id="KW-0539">Nucleus</keyword>
<keyword evidence="8" id="KW-0175">Coiled coil</keyword>
<feature type="domain" description="Pre-mRNA-splicing factor SLU7" evidence="10">
    <location>
        <begin position="168"/>
        <end position="377"/>
    </location>
</feature>
<keyword evidence="4 7" id="KW-0747">Spliceosome</keyword>
<feature type="coiled-coil region" evidence="8">
    <location>
        <begin position="424"/>
        <end position="453"/>
    </location>
</feature>
<evidence type="ECO:0000259" key="11">
    <source>
        <dbReference type="Pfam" id="PF12894"/>
    </source>
</evidence>
<evidence type="ECO:0000259" key="10">
    <source>
        <dbReference type="Pfam" id="PF11708"/>
    </source>
</evidence>
<name>A0A8S2B1X8_ARAAE</name>
<feature type="compositionally biased region" description="Basic and acidic residues" evidence="9">
    <location>
        <begin position="468"/>
        <end position="477"/>
    </location>
</feature>
<dbReference type="Pfam" id="PF12894">
    <property type="entry name" value="ANAPC4_WD40"/>
    <property type="match status" value="1"/>
</dbReference>
<evidence type="ECO:0000256" key="5">
    <source>
        <dbReference type="ARBA" id="ARBA00023187"/>
    </source>
</evidence>
<sequence length="512" mass="59011">MSEMASDEEENIIPFQLQFDKPIPFQIKIAEWNPEKDLLAMVTEDSKILLHRFNWQRLWTISPVECNLKKACYFFMLRPDGKAIAVGLEDGTIALHDNGKLLRNLKPHDVAVVCLNWEEDGQSNTDESGSLLNSTMMARGTDGTVMILQPTIACKSFMTLRRRTDWDEEDDDLRVDESKVDGSKQMDFAKVEKRVRSTGGGSTGTVRNLRIREDKAKYLYNLDADSAHYDPKSRSMREDPLPDADPNQKFYSGDNGYRNSDHALEFKQLNILSWEAFDMIQDMHMQAAPSRAEFLYKKVKAGKDKLKSQTKDAIMGKYGNAATQDEIPMELLLGQSERQVEYDRAGRILKGQEVVVLPKNKYKEDVHVNNHNSVWGSWWKGHKWGYKCCQLTVRNSYCTGNAKEVGEKRMATWGTDIPEDVELSEEALANALKKEDERKREEKDERKRKYNVKYNNDVTREEMEAYRMQRVHQDDPLKALSSSSGSSKRRRRCASKLAITIYDEVTHSDWKF</sequence>
<evidence type="ECO:0000256" key="2">
    <source>
        <dbReference type="ARBA" id="ARBA00007203"/>
    </source>
</evidence>
<evidence type="ECO:0000256" key="3">
    <source>
        <dbReference type="ARBA" id="ARBA00022664"/>
    </source>
</evidence>
<comment type="similarity">
    <text evidence="2 7">Belongs to the SLU7 family.</text>
</comment>
<dbReference type="GO" id="GO:0000398">
    <property type="term" value="P:mRNA splicing, via spliceosome"/>
    <property type="evidence" value="ECO:0007669"/>
    <property type="project" value="UniProtKB-UniRule"/>
</dbReference>
<keyword evidence="3 7" id="KW-0507">mRNA processing</keyword>
<dbReference type="InterPro" id="IPR039974">
    <property type="entry name" value="Splicing_factor_SLU7"/>
</dbReference>
<dbReference type="GO" id="GO:0005681">
    <property type="term" value="C:spliceosomal complex"/>
    <property type="evidence" value="ECO:0007669"/>
    <property type="project" value="UniProtKB-UniRule"/>
</dbReference>
<comment type="subcellular location">
    <subcellularLocation>
        <location evidence="1 7">Nucleus</location>
    </subcellularLocation>
</comment>
<evidence type="ECO:0000313" key="13">
    <source>
        <dbReference type="Proteomes" id="UP000682877"/>
    </source>
</evidence>